<sequence length="190" mass="22703">MLNLAYKLKDELIIGSEVYKLNLNFDNVIRLLDMLKSKDLEDYEKPYFAMFMLTGKPFTKYSIEDVDLFLTQIIDEHIKNEEFNSVEYDLAGNPMPVKETEEEQEQLYSLKYDSDYIFASFFQAYNIDLIEMQGKLHWKKFNALLGELPENTKFMEVIKIRSYKPSKHDSSEYKEHMRSLQRQYELPIED</sequence>
<evidence type="ECO:0000313" key="1">
    <source>
        <dbReference type="EMBL" id="DAD67437.1"/>
    </source>
</evidence>
<reference evidence="1" key="1">
    <citation type="journal article" date="2021" name="Proc. Natl. Acad. Sci. U.S.A.">
        <title>A Catalog of Tens of Thousands of Viruses from Human Metagenomes Reveals Hidden Associations with Chronic Diseases.</title>
        <authorList>
            <person name="Tisza M.J."/>
            <person name="Buck C.B."/>
        </authorList>
    </citation>
    <scope>NUCLEOTIDE SEQUENCE</scope>
    <source>
        <strain evidence="1">CtpGU1</strain>
    </source>
</reference>
<dbReference type="Pfam" id="PF06854">
    <property type="entry name" value="Phage_Gp15"/>
    <property type="match status" value="1"/>
</dbReference>
<name>A0A8S5LBR8_9CAUD</name>
<accession>A0A8S5LBR8</accession>
<organism evidence="1">
    <name type="scientific">Siphoviridae sp. ctpGU1</name>
    <dbReference type="NCBI Taxonomy" id="2823601"/>
    <lineage>
        <taxon>Viruses</taxon>
        <taxon>Duplodnaviria</taxon>
        <taxon>Heunggongvirae</taxon>
        <taxon>Uroviricota</taxon>
        <taxon>Caudoviricetes</taxon>
    </lineage>
</organism>
<proteinExistence type="predicted"/>
<dbReference type="InterPro" id="IPR009660">
    <property type="entry name" value="Phage_A500_Gp15"/>
</dbReference>
<evidence type="ECO:0008006" key="2">
    <source>
        <dbReference type="Google" id="ProtNLM"/>
    </source>
</evidence>
<dbReference type="EMBL" id="BK014677">
    <property type="protein sequence ID" value="DAD67437.1"/>
    <property type="molecule type" value="Genomic_DNA"/>
</dbReference>
<protein>
    <recommendedName>
        <fullName evidence="2">Bacteriophage Gp15 protein</fullName>
    </recommendedName>
</protein>